<evidence type="ECO:0000259" key="4">
    <source>
        <dbReference type="Pfam" id="PF08212"/>
    </source>
</evidence>
<dbReference type="OrthoDB" id="565904at2759"/>
<evidence type="ECO:0000256" key="1">
    <source>
        <dbReference type="ARBA" id="ARBA00023157"/>
    </source>
</evidence>
<dbReference type="EMBL" id="CVRI01000044">
    <property type="protein sequence ID" value="CRK96697.1"/>
    <property type="molecule type" value="Genomic_DNA"/>
</dbReference>
<feature type="signal peptide" evidence="3">
    <location>
        <begin position="1"/>
        <end position="17"/>
    </location>
</feature>
<proteinExistence type="predicted"/>
<dbReference type="STRING" id="568069.A0A1J1IE21"/>
<dbReference type="Pfam" id="PF08212">
    <property type="entry name" value="Lipocalin_2"/>
    <property type="match status" value="2"/>
</dbReference>
<reference evidence="5 6" key="1">
    <citation type="submission" date="2015-04" db="EMBL/GenBank/DDBJ databases">
        <authorList>
            <person name="Syromyatnikov M.Y."/>
            <person name="Popov V.N."/>
        </authorList>
    </citation>
    <scope>NUCLEOTIDE SEQUENCE [LARGE SCALE GENOMIC DNA]</scope>
</reference>
<accession>A0A1J1IE21</accession>
<dbReference type="InterPro" id="IPR003057">
    <property type="entry name" value="Invtbrt_color"/>
</dbReference>
<feature type="compositionally biased region" description="Polar residues" evidence="2">
    <location>
        <begin position="286"/>
        <end position="301"/>
    </location>
</feature>
<sequence>MKSFIIITLAFLSTASARIYSGPCRLDEMSARVKTNFQVSPFMGVWYQIGRYDTQTNYVCVTSRYSLNNDGSIHMSSTGFTSGGTPRQSTGQAQLTNPNENPLTGKLDVTGFGSGTTSAIFWVMDTDYSDYAVVWSCRNISRGRSEELAWVLARTPQTSEAVRQRYENAVHSSGLVLDAIRLTNQDATFCKFEVEKSGKMKSFIIITLAFLSTASARIYSGPCRLDEMSARVKTNFQVSPFMGVWYQIGRYDTQTNYVCVTSRYSLNNDGSIHMSSTGFTSGGTFRQSTGQAQLTNPNENPLTGKLDVTGFGSGSEF</sequence>
<name>A0A1J1IE21_9DIPT</name>
<dbReference type="InterPro" id="IPR000566">
    <property type="entry name" value="Lipocln_cytosolic_FA-bd_dom"/>
</dbReference>
<dbReference type="GO" id="GO:0005737">
    <property type="term" value="C:cytoplasm"/>
    <property type="evidence" value="ECO:0007669"/>
    <property type="project" value="TreeGrafter"/>
</dbReference>
<keyword evidence="3" id="KW-0732">Signal</keyword>
<dbReference type="GO" id="GO:0000302">
    <property type="term" value="P:response to reactive oxygen species"/>
    <property type="evidence" value="ECO:0007669"/>
    <property type="project" value="TreeGrafter"/>
</dbReference>
<feature type="region of interest" description="Disordered" evidence="2">
    <location>
        <begin position="76"/>
        <end position="100"/>
    </location>
</feature>
<evidence type="ECO:0000313" key="6">
    <source>
        <dbReference type="Proteomes" id="UP000183832"/>
    </source>
</evidence>
<keyword evidence="1" id="KW-1015">Disulfide bond</keyword>
<dbReference type="PANTHER" id="PTHR10612:SF62">
    <property type="entry name" value="LIPOCALIN_CYTOSOLIC FATTY-ACID BINDING DOMAIN-CONTAINING PROTEIN"/>
    <property type="match status" value="1"/>
</dbReference>
<dbReference type="PANTHER" id="PTHR10612">
    <property type="entry name" value="APOLIPOPROTEIN D"/>
    <property type="match status" value="1"/>
</dbReference>
<dbReference type="InterPro" id="IPR012674">
    <property type="entry name" value="Calycin"/>
</dbReference>
<feature type="domain" description="Lipocalin/cytosolic fatty-acid binding" evidence="4">
    <location>
        <begin position="238"/>
        <end position="300"/>
    </location>
</feature>
<feature type="chain" id="PRO_5012181836" evidence="3">
    <location>
        <begin position="18"/>
        <end position="317"/>
    </location>
</feature>
<evidence type="ECO:0000256" key="2">
    <source>
        <dbReference type="SAM" id="MobiDB-lite"/>
    </source>
</evidence>
<evidence type="ECO:0000313" key="5">
    <source>
        <dbReference type="EMBL" id="CRK96697.1"/>
    </source>
</evidence>
<dbReference type="GO" id="GO:0031409">
    <property type="term" value="F:pigment binding"/>
    <property type="evidence" value="ECO:0007669"/>
    <property type="project" value="InterPro"/>
</dbReference>
<evidence type="ECO:0000256" key="3">
    <source>
        <dbReference type="SAM" id="SignalP"/>
    </source>
</evidence>
<dbReference type="AlphaFoldDB" id="A0A1J1IE21"/>
<organism evidence="5 6">
    <name type="scientific">Clunio marinus</name>
    <dbReference type="NCBI Taxonomy" id="568069"/>
    <lineage>
        <taxon>Eukaryota</taxon>
        <taxon>Metazoa</taxon>
        <taxon>Ecdysozoa</taxon>
        <taxon>Arthropoda</taxon>
        <taxon>Hexapoda</taxon>
        <taxon>Insecta</taxon>
        <taxon>Pterygota</taxon>
        <taxon>Neoptera</taxon>
        <taxon>Endopterygota</taxon>
        <taxon>Diptera</taxon>
        <taxon>Nematocera</taxon>
        <taxon>Chironomoidea</taxon>
        <taxon>Chironomidae</taxon>
        <taxon>Clunio</taxon>
    </lineage>
</organism>
<keyword evidence="6" id="KW-1185">Reference proteome</keyword>
<protein>
    <submittedName>
        <fullName evidence="5">CLUMA_CG009927, isoform A</fullName>
    </submittedName>
</protein>
<feature type="region of interest" description="Disordered" evidence="2">
    <location>
        <begin position="286"/>
        <end position="306"/>
    </location>
</feature>
<dbReference type="Proteomes" id="UP000183832">
    <property type="component" value="Unassembled WGS sequence"/>
</dbReference>
<dbReference type="GO" id="GO:0006629">
    <property type="term" value="P:lipid metabolic process"/>
    <property type="evidence" value="ECO:0007669"/>
    <property type="project" value="TreeGrafter"/>
</dbReference>
<gene>
    <name evidence="5" type="primary">similar to Apolipoprotein D</name>
    <name evidence="5" type="ORF">CLUMA_CG009927</name>
</gene>
<feature type="domain" description="Lipocalin/cytosolic fatty-acid binding" evidence="4">
    <location>
        <begin position="39"/>
        <end position="184"/>
    </location>
</feature>
<dbReference type="SUPFAM" id="SSF50814">
    <property type="entry name" value="Lipocalins"/>
    <property type="match status" value="2"/>
</dbReference>
<dbReference type="Gene3D" id="2.40.128.20">
    <property type="match status" value="2"/>
</dbReference>
<dbReference type="PRINTS" id="PR00179">
    <property type="entry name" value="LIPOCALIN"/>
</dbReference>
<dbReference type="PRINTS" id="PR01273">
    <property type="entry name" value="INVTBRTCOLOR"/>
</dbReference>